<dbReference type="SUPFAM" id="SSF48264">
    <property type="entry name" value="Cytochrome P450"/>
    <property type="match status" value="1"/>
</dbReference>
<evidence type="ECO:0000313" key="2">
    <source>
        <dbReference type="EMBL" id="ERF70519.1"/>
    </source>
</evidence>
<dbReference type="Pfam" id="PF00067">
    <property type="entry name" value="p450"/>
    <property type="match status" value="1"/>
</dbReference>
<name>U1HNB3_ENDPU</name>
<gene>
    <name evidence="2" type="ORF">EPUS_07376</name>
</gene>
<dbReference type="HOGENOM" id="CLU_1120181_0_0_1"/>
<dbReference type="Gene3D" id="1.10.630.10">
    <property type="entry name" value="Cytochrome P450"/>
    <property type="match status" value="1"/>
</dbReference>
<dbReference type="AlphaFoldDB" id="U1HNB3"/>
<dbReference type="RefSeq" id="XP_007803872.1">
    <property type="nucleotide sequence ID" value="XM_007805681.1"/>
</dbReference>
<evidence type="ECO:0000313" key="3">
    <source>
        <dbReference type="Proteomes" id="UP000019373"/>
    </source>
</evidence>
<evidence type="ECO:0008006" key="4">
    <source>
        <dbReference type="Google" id="ProtNLM"/>
    </source>
</evidence>
<dbReference type="OrthoDB" id="1470350at2759"/>
<dbReference type="GO" id="GO:0004497">
    <property type="term" value="F:monooxygenase activity"/>
    <property type="evidence" value="ECO:0007669"/>
    <property type="project" value="InterPro"/>
</dbReference>
<dbReference type="OMA" id="TICWAIN"/>
<dbReference type="GeneID" id="19242260"/>
<dbReference type="InterPro" id="IPR001128">
    <property type="entry name" value="Cyt_P450"/>
</dbReference>
<organism evidence="2 3">
    <name type="scientific">Endocarpon pusillum (strain Z07020 / HMAS-L-300199)</name>
    <name type="common">Lichen-forming fungus</name>
    <dbReference type="NCBI Taxonomy" id="1263415"/>
    <lineage>
        <taxon>Eukaryota</taxon>
        <taxon>Fungi</taxon>
        <taxon>Dikarya</taxon>
        <taxon>Ascomycota</taxon>
        <taxon>Pezizomycotina</taxon>
        <taxon>Eurotiomycetes</taxon>
        <taxon>Chaetothyriomycetidae</taxon>
        <taxon>Verrucariales</taxon>
        <taxon>Verrucariaceae</taxon>
        <taxon>Endocarpon</taxon>
    </lineage>
</organism>
<protein>
    <recommendedName>
        <fullName evidence="4">Cytochrome P450</fullName>
    </recommendedName>
</protein>
<proteinExistence type="inferred from homology"/>
<sequence length="248" mass="28015">MVLTTHVLTFAAFDIAYPFRRGIDISSTKDIDFRDAFSLLLGNFLIMAGVPRQILEMPFIPLAWAKVGQAIRTIEAYIQALMEKEKALYMEGSMGGRNLVGDLVRDSWDSRQTTNFPQKGHSLPVTPSRMSLSEAEIFSNVFMFMAAGHDTVTQTLTYSILYLATYPEWQRWIAEEIQAITLETPDTDNWDYEARFPRFKRCKAIMLEILRLVPVIAAVPKYTADRDQTITAAGKTFTIHGGPSSFPT</sequence>
<dbReference type="GO" id="GO:0016705">
    <property type="term" value="F:oxidoreductase activity, acting on paired donors, with incorporation or reduction of molecular oxygen"/>
    <property type="evidence" value="ECO:0007669"/>
    <property type="project" value="InterPro"/>
</dbReference>
<dbReference type="EMBL" id="KE721311">
    <property type="protein sequence ID" value="ERF70519.1"/>
    <property type="molecule type" value="Genomic_DNA"/>
</dbReference>
<evidence type="ECO:0000256" key="1">
    <source>
        <dbReference type="ARBA" id="ARBA00010617"/>
    </source>
</evidence>
<dbReference type="PANTHER" id="PTHR24305">
    <property type="entry name" value="CYTOCHROME P450"/>
    <property type="match status" value="1"/>
</dbReference>
<dbReference type="PANTHER" id="PTHR24305:SF166">
    <property type="entry name" value="CYTOCHROME P450 12A4, MITOCHONDRIAL-RELATED"/>
    <property type="match status" value="1"/>
</dbReference>
<dbReference type="GO" id="GO:0005506">
    <property type="term" value="F:iron ion binding"/>
    <property type="evidence" value="ECO:0007669"/>
    <property type="project" value="InterPro"/>
</dbReference>
<keyword evidence="3" id="KW-1185">Reference proteome</keyword>
<dbReference type="eggNOG" id="KOG0157">
    <property type="taxonomic scope" value="Eukaryota"/>
</dbReference>
<dbReference type="InterPro" id="IPR050121">
    <property type="entry name" value="Cytochrome_P450_monoxygenase"/>
</dbReference>
<reference evidence="3" key="1">
    <citation type="journal article" date="2014" name="BMC Genomics">
        <title>Genome characteristics reveal the impact of lichenization on lichen-forming fungus Endocarpon pusillum Hedwig (Verrucariales, Ascomycota).</title>
        <authorList>
            <person name="Wang Y.-Y."/>
            <person name="Liu B."/>
            <person name="Zhang X.-Y."/>
            <person name="Zhou Q.-M."/>
            <person name="Zhang T."/>
            <person name="Li H."/>
            <person name="Yu Y.-F."/>
            <person name="Zhang X.-L."/>
            <person name="Hao X.-Y."/>
            <person name="Wang M."/>
            <person name="Wang L."/>
            <person name="Wei J.-C."/>
        </authorList>
    </citation>
    <scope>NUCLEOTIDE SEQUENCE [LARGE SCALE GENOMIC DNA]</scope>
    <source>
        <strain evidence="3">Z07020 / HMAS-L-300199</strain>
    </source>
</reference>
<dbReference type="InterPro" id="IPR036396">
    <property type="entry name" value="Cyt_P450_sf"/>
</dbReference>
<dbReference type="Proteomes" id="UP000019373">
    <property type="component" value="Unassembled WGS sequence"/>
</dbReference>
<dbReference type="PRINTS" id="PR00385">
    <property type="entry name" value="P450"/>
</dbReference>
<dbReference type="GO" id="GO:0020037">
    <property type="term" value="F:heme binding"/>
    <property type="evidence" value="ECO:0007669"/>
    <property type="project" value="InterPro"/>
</dbReference>
<accession>U1HNB3</accession>
<comment type="similarity">
    <text evidence="1">Belongs to the cytochrome P450 family.</text>
</comment>